<comment type="caution">
    <text evidence="3">The sequence shown here is derived from an EMBL/GenBank/DDBJ whole genome shotgun (WGS) entry which is preliminary data.</text>
</comment>
<accession>A0A391PJG6</accession>
<evidence type="ECO:0000259" key="2">
    <source>
        <dbReference type="PROSITE" id="PS51898"/>
    </source>
</evidence>
<dbReference type="InterPro" id="IPR002104">
    <property type="entry name" value="Integrase_catalytic"/>
</dbReference>
<feature type="domain" description="Tyr recombinase" evidence="2">
    <location>
        <begin position="1"/>
        <end position="74"/>
    </location>
</feature>
<evidence type="ECO:0000256" key="1">
    <source>
        <dbReference type="ARBA" id="ARBA00023172"/>
    </source>
</evidence>
<dbReference type="EMBL" id="BHGK01000001">
    <property type="protein sequence ID" value="GCA66822.1"/>
    <property type="molecule type" value="Genomic_DNA"/>
</dbReference>
<dbReference type="GO" id="GO:0003677">
    <property type="term" value="F:DNA binding"/>
    <property type="evidence" value="ECO:0007669"/>
    <property type="project" value="InterPro"/>
</dbReference>
<dbReference type="PROSITE" id="PS51898">
    <property type="entry name" value="TYR_RECOMBINASE"/>
    <property type="match status" value="1"/>
</dbReference>
<dbReference type="Gene3D" id="1.10.443.10">
    <property type="entry name" value="Intergrase catalytic core"/>
    <property type="match status" value="1"/>
</dbReference>
<reference evidence="4" key="1">
    <citation type="submission" date="2018-09" db="EMBL/GenBank/DDBJ databases">
        <title>Draft Genome Sequence of Mediterraneibacter sp. KCTC 15684.</title>
        <authorList>
            <person name="Kim J.S."/>
            <person name="Han K.I."/>
            <person name="Suh M.K."/>
            <person name="Lee K.C."/>
            <person name="Eom M.K."/>
            <person name="Lee J.H."/>
            <person name="Park S.H."/>
            <person name="Kang S.W."/>
            <person name="Park J.E."/>
            <person name="Oh B.S."/>
            <person name="Yu S.Y."/>
            <person name="Choi S.H."/>
            <person name="Lee D.H."/>
            <person name="Yoon H."/>
            <person name="Kim B."/>
            <person name="Yang S.J."/>
            <person name="Lee J.S."/>
        </authorList>
    </citation>
    <scope>NUCLEOTIDE SEQUENCE [LARGE SCALE GENOMIC DNA]</scope>
    <source>
        <strain evidence="4">KCTC 15684</strain>
    </source>
</reference>
<name>A0A391PJG6_9FIRM</name>
<dbReference type="AlphaFoldDB" id="A0A391PJG6"/>
<dbReference type="Pfam" id="PF00589">
    <property type="entry name" value="Phage_integrase"/>
    <property type="match status" value="1"/>
</dbReference>
<organism evidence="3 4">
    <name type="scientific">Mediterraneibacter butyricigenes</name>
    <dbReference type="NCBI Taxonomy" id="2316025"/>
    <lineage>
        <taxon>Bacteria</taxon>
        <taxon>Bacillati</taxon>
        <taxon>Bacillota</taxon>
        <taxon>Clostridia</taxon>
        <taxon>Lachnospirales</taxon>
        <taxon>Lachnospiraceae</taxon>
        <taxon>Mediterraneibacter</taxon>
    </lineage>
</organism>
<dbReference type="PANTHER" id="PTHR30349">
    <property type="entry name" value="PHAGE INTEGRASE-RELATED"/>
    <property type="match status" value="1"/>
</dbReference>
<evidence type="ECO:0000313" key="4">
    <source>
        <dbReference type="Proteomes" id="UP000265643"/>
    </source>
</evidence>
<dbReference type="PANTHER" id="PTHR30349:SF91">
    <property type="entry name" value="INTA PROTEIN"/>
    <property type="match status" value="1"/>
</dbReference>
<dbReference type="InterPro" id="IPR011010">
    <property type="entry name" value="DNA_brk_join_enz"/>
</dbReference>
<dbReference type="InterPro" id="IPR050090">
    <property type="entry name" value="Tyrosine_recombinase_XerCD"/>
</dbReference>
<dbReference type="InterPro" id="IPR013762">
    <property type="entry name" value="Integrase-like_cat_sf"/>
</dbReference>
<dbReference type="GO" id="GO:0015074">
    <property type="term" value="P:DNA integration"/>
    <property type="evidence" value="ECO:0007669"/>
    <property type="project" value="InterPro"/>
</dbReference>
<gene>
    <name evidence="3" type="ORF">KGMB01110_12580</name>
</gene>
<keyword evidence="4" id="KW-1185">Reference proteome</keyword>
<dbReference type="GO" id="GO:0006310">
    <property type="term" value="P:DNA recombination"/>
    <property type="evidence" value="ECO:0007669"/>
    <property type="project" value="UniProtKB-KW"/>
</dbReference>
<dbReference type="SUPFAM" id="SSF56349">
    <property type="entry name" value="DNA breaking-rejoining enzymes"/>
    <property type="match status" value="1"/>
</dbReference>
<sequence>MQGEIDRIVKRIRKDGIDFPHITSHTFRHTFATRAIEAGMHPQVLKAILGHSSLAMTMDLYSHVLPDTKAEEMQKISQIF</sequence>
<protein>
    <recommendedName>
        <fullName evidence="2">Tyr recombinase domain-containing protein</fullName>
    </recommendedName>
</protein>
<dbReference type="Proteomes" id="UP000265643">
    <property type="component" value="Unassembled WGS sequence"/>
</dbReference>
<keyword evidence="1" id="KW-0233">DNA recombination</keyword>
<evidence type="ECO:0000313" key="3">
    <source>
        <dbReference type="EMBL" id="GCA66822.1"/>
    </source>
</evidence>
<proteinExistence type="predicted"/>